<feature type="compositionally biased region" description="Gly residues" evidence="1">
    <location>
        <begin position="521"/>
        <end position="537"/>
    </location>
</feature>
<evidence type="ECO:0000313" key="4">
    <source>
        <dbReference type="EMBL" id="GHI89069.1"/>
    </source>
</evidence>
<keyword evidence="2" id="KW-0812">Transmembrane</keyword>
<feature type="region of interest" description="Disordered" evidence="1">
    <location>
        <begin position="495"/>
        <end position="544"/>
    </location>
</feature>
<dbReference type="AlphaFoldDB" id="A0A919H3X3"/>
<evidence type="ECO:0000256" key="3">
    <source>
        <dbReference type="SAM" id="SignalP"/>
    </source>
</evidence>
<gene>
    <name evidence="4" type="ORF">Sxan_64330</name>
</gene>
<accession>A0A919H3X3</accession>
<feature type="region of interest" description="Disordered" evidence="1">
    <location>
        <begin position="31"/>
        <end position="57"/>
    </location>
</feature>
<evidence type="ECO:0000256" key="2">
    <source>
        <dbReference type="SAM" id="Phobius"/>
    </source>
</evidence>
<feature type="signal peptide" evidence="3">
    <location>
        <begin position="1"/>
        <end position="27"/>
    </location>
</feature>
<evidence type="ECO:0000313" key="5">
    <source>
        <dbReference type="Proteomes" id="UP000600026"/>
    </source>
</evidence>
<dbReference type="Proteomes" id="UP000600026">
    <property type="component" value="Unassembled WGS sequence"/>
</dbReference>
<protein>
    <submittedName>
        <fullName evidence="4">Uncharacterized protein</fullName>
    </submittedName>
</protein>
<reference evidence="4" key="1">
    <citation type="submission" date="2020-09" db="EMBL/GenBank/DDBJ databases">
        <title>Whole genome shotgun sequence of Streptomyces xanthophaeus NBRC 12829.</title>
        <authorList>
            <person name="Komaki H."/>
            <person name="Tamura T."/>
        </authorList>
    </citation>
    <scope>NUCLEOTIDE SEQUENCE</scope>
    <source>
        <strain evidence="4">NBRC 12829</strain>
    </source>
</reference>
<proteinExistence type="predicted"/>
<comment type="caution">
    <text evidence="4">The sequence shown here is derived from an EMBL/GenBank/DDBJ whole genome shotgun (WGS) entry which is preliminary data.</text>
</comment>
<evidence type="ECO:0000256" key="1">
    <source>
        <dbReference type="SAM" id="MobiDB-lite"/>
    </source>
</evidence>
<feature type="compositionally biased region" description="Gly residues" evidence="1">
    <location>
        <begin position="502"/>
        <end position="513"/>
    </location>
</feature>
<dbReference type="EMBL" id="BNEE01000006">
    <property type="protein sequence ID" value="GHI89069.1"/>
    <property type="molecule type" value="Genomic_DNA"/>
</dbReference>
<feature type="transmembrane region" description="Helical" evidence="2">
    <location>
        <begin position="549"/>
        <end position="567"/>
    </location>
</feature>
<name>A0A919H3X3_9ACTN</name>
<organism evidence="4 5">
    <name type="scientific">Streptomyces xanthophaeus</name>
    <dbReference type="NCBI Taxonomy" id="67385"/>
    <lineage>
        <taxon>Bacteria</taxon>
        <taxon>Bacillati</taxon>
        <taxon>Actinomycetota</taxon>
        <taxon>Actinomycetes</taxon>
        <taxon>Kitasatosporales</taxon>
        <taxon>Streptomycetaceae</taxon>
        <taxon>Streptomyces</taxon>
    </lineage>
</organism>
<keyword evidence="3" id="KW-0732">Signal</keyword>
<feature type="compositionally biased region" description="Polar residues" evidence="1">
    <location>
        <begin position="181"/>
        <end position="194"/>
    </location>
</feature>
<dbReference type="RefSeq" id="WP_031145589.1">
    <property type="nucleotide sequence ID" value="NZ_BNEE01000006.1"/>
</dbReference>
<feature type="region of interest" description="Disordered" evidence="1">
    <location>
        <begin position="176"/>
        <end position="209"/>
    </location>
</feature>
<keyword evidence="5" id="KW-1185">Reference proteome</keyword>
<keyword evidence="2" id="KW-1133">Transmembrane helix</keyword>
<feature type="chain" id="PRO_5037657065" evidence="3">
    <location>
        <begin position="28"/>
        <end position="576"/>
    </location>
</feature>
<keyword evidence="2" id="KW-0472">Membrane</keyword>
<dbReference type="OrthoDB" id="4338471at2"/>
<sequence length="576" mass="59429">MKFKRMAVVAAAAVVGPSVLMATPAMADEVKNPAVTTPDTDPKGDAAGSETAYNGPRLALDGLPEDGFEAGGEWTDLTLRMDNSEGKDLSSYDIGMSFSGTDPAVKGAHIEVEHRYAGVWQPADRKAGPGPQTASFDVLSGIPVAQDKSIQIPVRVRVAADAPASPLRIQVTGTNRKDVNSRTAQYTSKTTRQEQAAKAPGLSLSGLPENGFKAGDATWRTLTLKVDNSGRPGTGEFHLGVDLVGQHAEVRPDQVEVEYFARTTDGTTYWEPIEVTKENGKVRIFNFGGEYGAGEQRDLVLRVRFAGDTPQTSFALNVFGSGNPHHGGAVADTATYSSHVASGSGAVEVEGPKVSVDGIPAGGFRAGADWQELQLHLDNAGRPDLKDFLVSARMGRGFNEGPWVTPAQVKLQAYGADGWYDVAIDGSEEVMGGDLGEVSLGAGAKTTLKLRLRFTEDTTSGAFHLMFGGYAHTDKGEFVSSSTQSLPTHILAAGTADPAAGGQNGGNGNGNGNGNQPKPDGGSGPAAGQGATAGGGKLATAGADPATSWALGGAGLAVAMGAALVAGTGKRRRPTA</sequence>